<organism evidence="2 3">
    <name type="scientific">Candidatus Parabacteroides intestinigallinarum</name>
    <dbReference type="NCBI Taxonomy" id="2838722"/>
    <lineage>
        <taxon>Bacteria</taxon>
        <taxon>Pseudomonadati</taxon>
        <taxon>Bacteroidota</taxon>
        <taxon>Bacteroidia</taxon>
        <taxon>Bacteroidales</taxon>
        <taxon>Tannerellaceae</taxon>
        <taxon>Parabacteroides</taxon>
    </lineage>
</organism>
<evidence type="ECO:0000313" key="3">
    <source>
        <dbReference type="Proteomes" id="UP000823847"/>
    </source>
</evidence>
<accession>A0A9D2BPV4</accession>
<proteinExistence type="predicted"/>
<comment type="caution">
    <text evidence="2">The sequence shown here is derived from an EMBL/GenBank/DDBJ whole genome shotgun (WGS) entry which is preliminary data.</text>
</comment>
<feature type="signal peptide" evidence="1">
    <location>
        <begin position="1"/>
        <end position="20"/>
    </location>
</feature>
<evidence type="ECO:0000313" key="2">
    <source>
        <dbReference type="EMBL" id="HIX86065.1"/>
    </source>
</evidence>
<dbReference type="AlphaFoldDB" id="A0A9D2BPV4"/>
<dbReference type="SUPFAM" id="SSF159501">
    <property type="entry name" value="EreA/ChaN-like"/>
    <property type="match status" value="1"/>
</dbReference>
<feature type="chain" id="PRO_5039051432" description="Haem-binding uptake Tiki superfamily ChaN domain-containing protein" evidence="1">
    <location>
        <begin position="21"/>
        <end position="384"/>
    </location>
</feature>
<keyword evidence="1" id="KW-0732">Signal</keyword>
<dbReference type="Proteomes" id="UP000823847">
    <property type="component" value="Unassembled WGS sequence"/>
</dbReference>
<reference evidence="2" key="1">
    <citation type="journal article" date="2021" name="PeerJ">
        <title>Extensive microbial diversity within the chicken gut microbiome revealed by metagenomics and culture.</title>
        <authorList>
            <person name="Gilroy R."/>
            <person name="Ravi A."/>
            <person name="Getino M."/>
            <person name="Pursley I."/>
            <person name="Horton D.L."/>
            <person name="Alikhan N.F."/>
            <person name="Baker D."/>
            <person name="Gharbi K."/>
            <person name="Hall N."/>
            <person name="Watson M."/>
            <person name="Adriaenssens E.M."/>
            <person name="Foster-Nyarko E."/>
            <person name="Jarju S."/>
            <person name="Secka A."/>
            <person name="Antonio M."/>
            <person name="Oren A."/>
            <person name="Chaudhuri R.R."/>
            <person name="La Ragione R."/>
            <person name="Hildebrand F."/>
            <person name="Pallen M.J."/>
        </authorList>
    </citation>
    <scope>NUCLEOTIDE SEQUENCE</scope>
    <source>
        <strain evidence="2">ChiHecec2B26-12326</strain>
    </source>
</reference>
<evidence type="ECO:0000256" key="1">
    <source>
        <dbReference type="SAM" id="SignalP"/>
    </source>
</evidence>
<protein>
    <recommendedName>
        <fullName evidence="4">Haem-binding uptake Tiki superfamily ChaN domain-containing protein</fullName>
    </recommendedName>
</protein>
<sequence>MIRTLIFAFCYCALALGAFAQDASDSDAYFRYIQRHGQSPIEYILDKIRTRSVVILGEDHWIDAHPLFLCDLVAAAERDSTTHIDALAVEFGNERDQALADSLMASPVYREDLVFEILRHTPDDLGNPYKEYADVFYATWKANQSRPADRRTRILLVDPGYIQEVLDGEEYTYTGSRDDNMFSKIRSCVVRRQKVVFYVGLGHALNRVYGVKSGDYYYNIPSAGFLLKHCYPEEVCILTLYGAHMGSMGYIPNAETRWERIAGGLLDRAFQKNGDKPVAFDLSDDFPPLRGETYFSDPRKEPDWSDHPADGRPYRKSHLLKDQCDGIVFVKPVEEFNGARLIDIYDEAFLQTVSKRTKGKCRTAADALRQVKEWHPILQDPVNK</sequence>
<reference evidence="2" key="2">
    <citation type="submission" date="2021-04" db="EMBL/GenBank/DDBJ databases">
        <authorList>
            <person name="Gilroy R."/>
        </authorList>
    </citation>
    <scope>NUCLEOTIDE SEQUENCE</scope>
    <source>
        <strain evidence="2">ChiHecec2B26-12326</strain>
    </source>
</reference>
<name>A0A9D2BPV4_9BACT</name>
<evidence type="ECO:0008006" key="4">
    <source>
        <dbReference type="Google" id="ProtNLM"/>
    </source>
</evidence>
<dbReference type="EMBL" id="DXEN01000039">
    <property type="protein sequence ID" value="HIX86065.1"/>
    <property type="molecule type" value="Genomic_DNA"/>
</dbReference>
<gene>
    <name evidence="2" type="ORF">H9848_05610</name>
</gene>